<organism evidence="1 3">
    <name type="scientific">Legionella micdadei</name>
    <name type="common">Tatlockia micdadei</name>
    <dbReference type="NCBI Taxonomy" id="451"/>
    <lineage>
        <taxon>Bacteria</taxon>
        <taxon>Pseudomonadati</taxon>
        <taxon>Pseudomonadota</taxon>
        <taxon>Gammaproteobacteria</taxon>
        <taxon>Legionellales</taxon>
        <taxon>Legionellaceae</taxon>
        <taxon>Legionella</taxon>
    </lineage>
</organism>
<dbReference type="HOGENOM" id="CLU_1093251_0_0_6"/>
<dbReference type="Gene3D" id="2.40.160.20">
    <property type="match status" value="1"/>
</dbReference>
<sequence length="254" mass="28910">MFFKYIPLKVVFAFFFLSLASFLAISSEPALIKGRLLKHIYLGLSVIKDTANYNFKRNEVSPAINFIDFDHFAWNGSGVGGEVYFGYEDFFFQHFYFGVEGFYDRSANSGNIYFLDTNGLYNRSLNGKFKQKWQSGIVLRPGLSVISTVVFARIGWIVSEINLGGSIEQSGSVGSFNGRFSTNKKKEGVQLGAGMELKLIKGLRGRVEWDWNRLQSYPFNSNGKDSNNHSYATFRVAKHPILEQFKIGLNWRFD</sequence>
<evidence type="ECO:0000313" key="1">
    <source>
        <dbReference type="EMBL" id="CEG62252.1"/>
    </source>
</evidence>
<dbReference type="OrthoDB" id="5648435at2"/>
<reference evidence="1" key="2">
    <citation type="submission" date="2014-09" db="EMBL/GenBank/DDBJ databases">
        <authorList>
            <person name="GOMEZ-VALERO Laura"/>
        </authorList>
    </citation>
    <scope>NUCLEOTIDE SEQUENCE</scope>
    <source>
        <strain evidence="1">ATCC33218</strain>
    </source>
</reference>
<name>A0A098GJT8_LEGMI</name>
<dbReference type="InterPro" id="IPR011250">
    <property type="entry name" value="OMP/PagP_B-barrel"/>
</dbReference>
<evidence type="ECO:0000313" key="4">
    <source>
        <dbReference type="Proteomes" id="UP000182998"/>
    </source>
</evidence>
<proteinExistence type="predicted"/>
<dbReference type="RefSeq" id="WP_052679595.1">
    <property type="nucleotide sequence ID" value="NZ_CP020614.1"/>
</dbReference>
<dbReference type="KEGG" id="tmc:LMI_3022"/>
<dbReference type="STRING" id="451.B6N58_13910"/>
<evidence type="ECO:0000313" key="2">
    <source>
        <dbReference type="EMBL" id="SCY05996.1"/>
    </source>
</evidence>
<accession>A0A098GJT8</accession>
<dbReference type="EMBL" id="FMVN01000003">
    <property type="protein sequence ID" value="SCY05996.1"/>
    <property type="molecule type" value="Genomic_DNA"/>
</dbReference>
<dbReference type="SUPFAM" id="SSF56925">
    <property type="entry name" value="OMPA-like"/>
    <property type="match status" value="1"/>
</dbReference>
<reference evidence="3" key="1">
    <citation type="submission" date="2014-09" db="EMBL/GenBank/DDBJ databases">
        <authorList>
            <person name="Gomez-Valero L."/>
        </authorList>
    </citation>
    <scope>NUCLEOTIDE SEQUENCE [LARGE SCALE GENOMIC DNA]</scope>
    <source>
        <strain evidence="3">ATCC33218</strain>
    </source>
</reference>
<dbReference type="AlphaFoldDB" id="A0A098GJT8"/>
<protein>
    <submittedName>
        <fullName evidence="2">Opacity protein</fullName>
    </submittedName>
</protein>
<evidence type="ECO:0000313" key="3">
    <source>
        <dbReference type="Proteomes" id="UP000032414"/>
    </source>
</evidence>
<dbReference type="EMBL" id="LN614830">
    <property type="protein sequence ID" value="CEG62252.1"/>
    <property type="molecule type" value="Genomic_DNA"/>
</dbReference>
<dbReference type="Proteomes" id="UP000182998">
    <property type="component" value="Unassembled WGS sequence"/>
</dbReference>
<dbReference type="Proteomes" id="UP000032414">
    <property type="component" value="Chromosome I"/>
</dbReference>
<gene>
    <name evidence="1" type="ORF">LMI_3022</name>
    <name evidence="2" type="ORF">SAMN02982997_00742</name>
</gene>
<reference evidence="2 4" key="3">
    <citation type="submission" date="2016-10" db="EMBL/GenBank/DDBJ databases">
        <authorList>
            <person name="Varghese N."/>
            <person name="Submissions S."/>
        </authorList>
    </citation>
    <scope>NUCLEOTIDE SEQUENCE [LARGE SCALE GENOMIC DNA]</scope>
    <source>
        <strain evidence="2 4">ATCC 33218</strain>
    </source>
</reference>
<keyword evidence="4" id="KW-1185">Reference proteome</keyword>
<dbReference type="PATRIC" id="fig|451.8.peg.822"/>